<reference evidence="4 5" key="1">
    <citation type="journal article" date="2018" name="Sci. Rep.">
        <title>Genomic diversity and distribution of Bifidobacterium longum subsp. longum across the human lifespan.</title>
        <authorList>
            <person name="Odamaki T."/>
            <person name="Bottacini F."/>
            <person name="Kato K."/>
            <person name="Mitsuyama E."/>
            <person name="Yoshida K."/>
            <person name="Horigome A."/>
            <person name="Xiao J.Z."/>
            <person name="van Sinderen D."/>
        </authorList>
    </citation>
    <scope>NUCLEOTIDE SEQUENCE [LARGE SCALE GENOMIC DNA]</scope>
    <source>
        <strain evidence="2 5">MCC10002</strain>
        <strain evidence="3 4">MCC10043</strain>
    </source>
</reference>
<name>A0A4R0RZK9_BIFLL</name>
<comment type="caution">
    <text evidence="2">The sequence shown here is derived from an EMBL/GenBank/DDBJ whole genome shotgun (WGS) entry which is preliminary data.</text>
</comment>
<reference evidence="2" key="2">
    <citation type="submission" date="2019-02" db="EMBL/GenBank/DDBJ databases">
        <authorList>
            <person name="Odamaki T."/>
        </authorList>
    </citation>
    <scope>NUCLEOTIDE SEQUENCE</scope>
    <source>
        <strain evidence="2">MCC10002</strain>
        <strain evidence="3">MCC10043</strain>
    </source>
</reference>
<evidence type="ECO:0000313" key="5">
    <source>
        <dbReference type="Proteomes" id="UP000293701"/>
    </source>
</evidence>
<dbReference type="EMBL" id="SHPM01000028">
    <property type="protein sequence ID" value="TCD73781.1"/>
    <property type="molecule type" value="Genomic_DNA"/>
</dbReference>
<sequence length="79" mass="8956">MKQESPGFGRGERQTDKDDADDDASSDGWQLDGDENHYCPQHWHLTCSKCGKTAMGNHDELIENGWDCATDEWLCPECH</sequence>
<evidence type="ECO:0000313" key="2">
    <source>
        <dbReference type="EMBL" id="TCD73781.1"/>
    </source>
</evidence>
<protein>
    <submittedName>
        <fullName evidence="2">Uncharacterized protein</fullName>
    </submittedName>
</protein>
<proteinExistence type="predicted"/>
<dbReference type="Proteomes" id="UP000292260">
    <property type="component" value="Unassembled WGS sequence"/>
</dbReference>
<evidence type="ECO:0000313" key="3">
    <source>
        <dbReference type="EMBL" id="TCE40667.1"/>
    </source>
</evidence>
<gene>
    <name evidence="2" type="ORF">MCC10002_1290</name>
    <name evidence="3" type="ORF">MCC10043_1108</name>
</gene>
<dbReference type="AlphaFoldDB" id="A0A4R0RZK9"/>
<organism evidence="2 5">
    <name type="scientific">Bifidobacterium longum subsp. longum</name>
    <dbReference type="NCBI Taxonomy" id="1679"/>
    <lineage>
        <taxon>Bacteria</taxon>
        <taxon>Bacillati</taxon>
        <taxon>Actinomycetota</taxon>
        <taxon>Actinomycetes</taxon>
        <taxon>Bifidobacteriales</taxon>
        <taxon>Bifidobacteriaceae</taxon>
        <taxon>Bifidobacterium</taxon>
    </lineage>
</organism>
<feature type="region of interest" description="Disordered" evidence="1">
    <location>
        <begin position="1"/>
        <end position="32"/>
    </location>
</feature>
<evidence type="ECO:0000313" key="4">
    <source>
        <dbReference type="Proteomes" id="UP000292260"/>
    </source>
</evidence>
<evidence type="ECO:0000256" key="1">
    <source>
        <dbReference type="SAM" id="MobiDB-lite"/>
    </source>
</evidence>
<dbReference type="EMBL" id="SHQU01000024">
    <property type="protein sequence ID" value="TCE40667.1"/>
    <property type="molecule type" value="Genomic_DNA"/>
</dbReference>
<dbReference type="Proteomes" id="UP000293701">
    <property type="component" value="Unassembled WGS sequence"/>
</dbReference>
<accession>A0A4R0RZK9</accession>
<dbReference type="RefSeq" id="WP_242668403.1">
    <property type="nucleotide sequence ID" value="NZ_SHPM01000028.1"/>
</dbReference>